<evidence type="ECO:0000313" key="3">
    <source>
        <dbReference type="Proteomes" id="UP000435060"/>
    </source>
</evidence>
<reference evidence="2 4" key="1">
    <citation type="submission" date="2019-10" db="EMBL/GenBank/DDBJ databases">
        <title>Streptococcis sp, isolated from the respiratory tract of Marmot.</title>
        <authorList>
            <person name="Zhang G."/>
        </authorList>
    </citation>
    <scope>NUCLEOTIDE SEQUENCE [LARGE SCALE GENOMIC DNA]</scope>
    <source>
        <strain evidence="2">Zg-70</strain>
        <strain evidence="4">zg-70</strain>
    </source>
</reference>
<evidence type="ECO:0000313" key="4">
    <source>
        <dbReference type="Proteomes" id="UP000435423"/>
    </source>
</evidence>
<dbReference type="EMBL" id="WUBJ01000001">
    <property type="protein sequence ID" value="MWV55385.1"/>
    <property type="molecule type" value="Genomic_DNA"/>
</dbReference>
<dbReference type="EMBL" id="WLCG01000001">
    <property type="protein sequence ID" value="MTB63637.1"/>
    <property type="molecule type" value="Genomic_DNA"/>
</dbReference>
<evidence type="ECO:0000313" key="1">
    <source>
        <dbReference type="EMBL" id="MTB63637.1"/>
    </source>
</evidence>
<evidence type="ECO:0000313" key="2">
    <source>
        <dbReference type="EMBL" id="MWV55385.1"/>
    </source>
</evidence>
<dbReference type="Proteomes" id="UP000435060">
    <property type="component" value="Unassembled WGS sequence"/>
</dbReference>
<organism evidence="2 4">
    <name type="scientific">Streptococcus zhangguiae</name>
    <dbReference type="NCBI Taxonomy" id="2664091"/>
    <lineage>
        <taxon>Bacteria</taxon>
        <taxon>Bacillati</taxon>
        <taxon>Bacillota</taxon>
        <taxon>Bacilli</taxon>
        <taxon>Lactobacillales</taxon>
        <taxon>Streptococcaceae</taxon>
        <taxon>Streptococcus</taxon>
    </lineage>
</organism>
<evidence type="ECO:0008006" key="5">
    <source>
        <dbReference type="Google" id="ProtNLM"/>
    </source>
</evidence>
<accession>A0A6I4RMP9</accession>
<gene>
    <name evidence="1" type="ORF">GGG87_01255</name>
    <name evidence="2" type="ORF">GGH11_00030</name>
</gene>
<dbReference type="Proteomes" id="UP000435423">
    <property type="component" value="Unassembled WGS sequence"/>
</dbReference>
<name>A0A6I4RMP9_9STRE</name>
<comment type="caution">
    <text evidence="2">The sequence shown here is derived from an EMBL/GenBank/DDBJ whole genome shotgun (WGS) entry which is preliminary data.</text>
</comment>
<dbReference type="RefSeq" id="WP_154607456.1">
    <property type="nucleotide sequence ID" value="NZ_CP072115.1"/>
</dbReference>
<keyword evidence="3" id="KW-1185">Reference proteome</keyword>
<proteinExistence type="predicted"/>
<reference evidence="1 3" key="2">
    <citation type="submission" date="2019-11" db="EMBL/GenBank/DDBJ databases">
        <title>Streptococcis sp. isolated from the respiratory tract of Marmot.</title>
        <authorList>
            <person name="Zhang G."/>
        </authorList>
    </citation>
    <scope>NUCLEOTIDE SEQUENCE [LARGE SCALE GENOMIC DNA]</scope>
    <source>
        <strain evidence="3">zg-86</strain>
        <strain evidence="1">Zg-86</strain>
    </source>
</reference>
<dbReference type="AlphaFoldDB" id="A0A6I4RMP9"/>
<protein>
    <recommendedName>
        <fullName evidence="5">UDP-N-acetylglucosamine 1-carboxyvinyltransferase</fullName>
    </recommendedName>
</protein>
<sequence length="62" mass="7299">MTNRTISYRDEAGNLISAADIWTVEKLEELFTQLNPKRLERRKDLTKTKDGQELFEKSGNLW</sequence>